<gene>
    <name evidence="1" type="ORF">IMSHALPRED_000146</name>
</gene>
<sequence length="147" mass="16503">MFLEMVEVRRDLNDAEGGIGDLKEVLRHVQGKLVLTAVSLERSHASNEALLLLLKKEISLARRASRSEEDARNLEESLVDIAKVINGIVESFGDTADLMNKVMPVYADRIFRHSQDQTDLVANPKRYRIVESTSTARGLNRTGDIRN</sequence>
<accession>A0A8H3EDU4</accession>
<organism evidence="1 2">
    <name type="scientific">Imshaugia aleurites</name>
    <dbReference type="NCBI Taxonomy" id="172621"/>
    <lineage>
        <taxon>Eukaryota</taxon>
        <taxon>Fungi</taxon>
        <taxon>Dikarya</taxon>
        <taxon>Ascomycota</taxon>
        <taxon>Pezizomycotina</taxon>
        <taxon>Lecanoromycetes</taxon>
        <taxon>OSLEUM clade</taxon>
        <taxon>Lecanoromycetidae</taxon>
        <taxon>Lecanorales</taxon>
        <taxon>Lecanorineae</taxon>
        <taxon>Parmeliaceae</taxon>
        <taxon>Imshaugia</taxon>
    </lineage>
</organism>
<proteinExistence type="predicted"/>
<comment type="caution">
    <text evidence="1">The sequence shown here is derived from an EMBL/GenBank/DDBJ whole genome shotgun (WGS) entry which is preliminary data.</text>
</comment>
<dbReference type="AlphaFoldDB" id="A0A8H3EDU4"/>
<protein>
    <submittedName>
        <fullName evidence="1">Uncharacterized protein</fullName>
    </submittedName>
</protein>
<evidence type="ECO:0000313" key="2">
    <source>
        <dbReference type="Proteomes" id="UP000664534"/>
    </source>
</evidence>
<dbReference type="EMBL" id="CAJPDT010000001">
    <property type="protein sequence ID" value="CAF9904699.1"/>
    <property type="molecule type" value="Genomic_DNA"/>
</dbReference>
<reference evidence="1" key="1">
    <citation type="submission" date="2021-03" db="EMBL/GenBank/DDBJ databases">
        <authorList>
            <person name="Tagirdzhanova G."/>
        </authorList>
    </citation>
    <scope>NUCLEOTIDE SEQUENCE</scope>
</reference>
<dbReference type="Proteomes" id="UP000664534">
    <property type="component" value="Unassembled WGS sequence"/>
</dbReference>
<name>A0A8H3EDU4_9LECA</name>
<evidence type="ECO:0000313" key="1">
    <source>
        <dbReference type="EMBL" id="CAF9904699.1"/>
    </source>
</evidence>
<keyword evidence="2" id="KW-1185">Reference proteome</keyword>